<accession>A0ABU8KCZ6</accession>
<dbReference type="EMBL" id="JAPYKO010000010">
    <property type="protein sequence ID" value="MEI9403611.1"/>
    <property type="molecule type" value="Genomic_DNA"/>
</dbReference>
<gene>
    <name evidence="1" type="ORF">O7A05_15755</name>
</gene>
<protein>
    <recommendedName>
        <fullName evidence="3">Transcriptional regulator</fullName>
    </recommendedName>
</protein>
<organism evidence="1 2">
    <name type="scientific">Mesorhizobium argentiipisi</name>
    <dbReference type="NCBI Taxonomy" id="3015175"/>
    <lineage>
        <taxon>Bacteria</taxon>
        <taxon>Pseudomonadati</taxon>
        <taxon>Pseudomonadota</taxon>
        <taxon>Alphaproteobacteria</taxon>
        <taxon>Hyphomicrobiales</taxon>
        <taxon>Phyllobacteriaceae</taxon>
        <taxon>Mesorhizobium</taxon>
    </lineage>
</organism>
<sequence length="49" mass="5348">MPQATVRTKRALGAVSQIANMVMLRHMPDSAAASRSELKSNIREELPLA</sequence>
<evidence type="ECO:0008006" key="3">
    <source>
        <dbReference type="Google" id="ProtNLM"/>
    </source>
</evidence>
<keyword evidence="2" id="KW-1185">Reference proteome</keyword>
<evidence type="ECO:0000313" key="1">
    <source>
        <dbReference type="EMBL" id="MEI9403611.1"/>
    </source>
</evidence>
<proteinExistence type="predicted"/>
<reference evidence="1 2" key="1">
    <citation type="submission" date="2022-12" db="EMBL/GenBank/DDBJ databases">
        <authorList>
            <person name="Muema E."/>
        </authorList>
    </citation>
    <scope>NUCLEOTIDE SEQUENCE [LARGE SCALE GENOMIC DNA]</scope>
    <source>
        <strain evidence="2">1330</strain>
    </source>
</reference>
<name>A0ABU8KCZ6_9HYPH</name>
<dbReference type="RefSeq" id="WP_337093983.1">
    <property type="nucleotide sequence ID" value="NZ_JAPYKO010000010.1"/>
</dbReference>
<dbReference type="Proteomes" id="UP001366503">
    <property type="component" value="Unassembled WGS sequence"/>
</dbReference>
<evidence type="ECO:0000313" key="2">
    <source>
        <dbReference type="Proteomes" id="UP001366503"/>
    </source>
</evidence>
<comment type="caution">
    <text evidence="1">The sequence shown here is derived from an EMBL/GenBank/DDBJ whole genome shotgun (WGS) entry which is preliminary data.</text>
</comment>